<dbReference type="Pfam" id="PF07992">
    <property type="entry name" value="Pyr_redox_2"/>
    <property type="match status" value="1"/>
</dbReference>
<protein>
    <recommendedName>
        <fullName evidence="6">FAD/NAD(P)-binding domain-containing protein</fullName>
    </recommendedName>
</protein>
<dbReference type="InterPro" id="IPR036188">
    <property type="entry name" value="FAD/NAD-bd_sf"/>
</dbReference>
<sequence>HNNRDRDVGNLPRAIVHMDDQQCPPHAVEPSQPPSHVYFAASDAQNKHYSVAESIPNVHTTNIARTSKSFHVIIIGGSFAGIRAAQDLESMLPSRLVTITVIDRRDQYFYNLGALRALVKPELIDLVWLPYNHVFRYPHNKVIQGEVSSVYPNAVILKDGRKLDFDSLLVATGSVYPPPCKVEMTSHMQGKAELHAYGEMVKTADAILIIGGGPTGVGLAAEIATVYPKKATILVHAGERLLSSESASKSVSRKAYKKLKSMGVKVILGERVIIPEDEPLTNQIECRWLKTSKGRMLFSNMQFLCNGITFETSLMDTLDPVFRHKIIDSTTGQIKVLPTMQLDHSELPWIFSAGDVCNTAGEKQAYRADSQGSHVAKCMARMAQAWAHGLSQWYDVPLKHWHDPAQFMSVAMGPSAGVTDTPWIVLGDMPTRILKSRELFLARRYREFNLEYPGTSRHDEGDVHLLESSSTKAPSAHHHRFGFMFRHNIEQRIRARGGVTTNLSPPAYNASNAVASAAMVAASHHDHQFDCDRVSLSRPMVRRTATAQSALVHREDINARQYESASESDGSDCGCSSGDECDECLNVRQVPTNQYACTAPHSQRQHHTHASGHCHHPYNHHHHRHRRHHHHHGCGGKHRAASLDADSTASGPSSTHTEGSSSSATSRAPSHTSTLLQGPVIPRHARDRAMPVCRSFHKAQDYFLDEVARDGYPPVPPLPHALVTQMSHASISSSASPSWPLSGHVIFAKDSSAAPIKNLI</sequence>
<dbReference type="GO" id="GO:0050660">
    <property type="term" value="F:flavin adenine dinucleotide binding"/>
    <property type="evidence" value="ECO:0007669"/>
    <property type="project" value="TreeGrafter"/>
</dbReference>
<dbReference type="PRINTS" id="PR00368">
    <property type="entry name" value="FADPNR"/>
</dbReference>
<feature type="compositionally biased region" description="Low complexity" evidence="5">
    <location>
        <begin position="650"/>
        <end position="674"/>
    </location>
</feature>
<feature type="compositionally biased region" description="Basic residues" evidence="5">
    <location>
        <begin position="603"/>
        <end position="640"/>
    </location>
</feature>
<dbReference type="InterPro" id="IPR023753">
    <property type="entry name" value="FAD/NAD-binding_dom"/>
</dbReference>
<evidence type="ECO:0000313" key="7">
    <source>
        <dbReference type="EMBL" id="KAJ2001647.1"/>
    </source>
</evidence>
<proteinExistence type="inferred from homology"/>
<keyword evidence="4" id="KW-0560">Oxidoreductase</keyword>
<keyword evidence="8" id="KW-1185">Reference proteome</keyword>
<dbReference type="SUPFAM" id="SSF51905">
    <property type="entry name" value="FAD/NAD(P)-binding domain"/>
    <property type="match status" value="2"/>
</dbReference>
<comment type="caution">
    <text evidence="7">The sequence shown here is derived from an EMBL/GenBank/DDBJ whole genome shotgun (WGS) entry which is preliminary data.</text>
</comment>
<feature type="domain" description="FAD/NAD(P)-binding" evidence="6">
    <location>
        <begin position="70"/>
        <end position="372"/>
    </location>
</feature>
<evidence type="ECO:0000256" key="4">
    <source>
        <dbReference type="ARBA" id="ARBA00023002"/>
    </source>
</evidence>
<evidence type="ECO:0000313" key="8">
    <source>
        <dbReference type="Proteomes" id="UP001150907"/>
    </source>
</evidence>
<evidence type="ECO:0000259" key="6">
    <source>
        <dbReference type="Pfam" id="PF07992"/>
    </source>
</evidence>
<dbReference type="Proteomes" id="UP001150907">
    <property type="component" value="Unassembled WGS sequence"/>
</dbReference>
<evidence type="ECO:0000256" key="5">
    <source>
        <dbReference type="SAM" id="MobiDB-lite"/>
    </source>
</evidence>
<name>A0A9W8BA57_9FUNG</name>
<keyword evidence="2" id="KW-0285">Flavoprotein</keyword>
<dbReference type="PRINTS" id="PR00469">
    <property type="entry name" value="PNDRDTASEII"/>
</dbReference>
<dbReference type="GO" id="GO:0005737">
    <property type="term" value="C:cytoplasm"/>
    <property type="evidence" value="ECO:0007669"/>
    <property type="project" value="TreeGrafter"/>
</dbReference>
<gene>
    <name evidence="7" type="ORF">H4R26_004018</name>
</gene>
<keyword evidence="3" id="KW-0274">FAD</keyword>
<dbReference type="PANTHER" id="PTHR43735">
    <property type="entry name" value="APOPTOSIS-INDUCING FACTOR 1"/>
    <property type="match status" value="1"/>
</dbReference>
<dbReference type="PANTHER" id="PTHR43735:SF3">
    <property type="entry name" value="FERROPTOSIS SUPPRESSOR PROTEIN 1"/>
    <property type="match status" value="1"/>
</dbReference>
<accession>A0A9W8BA57</accession>
<feature type="region of interest" description="Disordered" evidence="5">
    <location>
        <begin position="601"/>
        <end position="682"/>
    </location>
</feature>
<evidence type="ECO:0000256" key="3">
    <source>
        <dbReference type="ARBA" id="ARBA00022827"/>
    </source>
</evidence>
<dbReference type="OrthoDB" id="202203at2759"/>
<evidence type="ECO:0000256" key="2">
    <source>
        <dbReference type="ARBA" id="ARBA00022630"/>
    </source>
</evidence>
<dbReference type="AlphaFoldDB" id="A0A9W8BA57"/>
<feature type="non-terminal residue" evidence="7">
    <location>
        <position position="1"/>
    </location>
</feature>
<dbReference type="Gene3D" id="3.50.50.100">
    <property type="match status" value="1"/>
</dbReference>
<dbReference type="GO" id="GO:0004174">
    <property type="term" value="F:electron-transferring-flavoprotein dehydrogenase activity"/>
    <property type="evidence" value="ECO:0007669"/>
    <property type="project" value="TreeGrafter"/>
</dbReference>
<evidence type="ECO:0000256" key="1">
    <source>
        <dbReference type="ARBA" id="ARBA00006442"/>
    </source>
</evidence>
<comment type="similarity">
    <text evidence="1">Belongs to the FAD-dependent oxidoreductase family.</text>
</comment>
<dbReference type="EMBL" id="JANBQF010000382">
    <property type="protein sequence ID" value="KAJ2001647.1"/>
    <property type="molecule type" value="Genomic_DNA"/>
</dbReference>
<reference evidence="7" key="1">
    <citation type="submission" date="2022-07" db="EMBL/GenBank/DDBJ databases">
        <title>Phylogenomic reconstructions and comparative analyses of Kickxellomycotina fungi.</title>
        <authorList>
            <person name="Reynolds N.K."/>
            <person name="Stajich J.E."/>
            <person name="Barry K."/>
            <person name="Grigoriev I.V."/>
            <person name="Crous P."/>
            <person name="Smith M.E."/>
        </authorList>
    </citation>
    <scope>NUCLEOTIDE SEQUENCE</scope>
    <source>
        <strain evidence="7">IMI 214461</strain>
    </source>
</reference>
<organism evidence="7 8">
    <name type="scientific">Coemansia thaxteri</name>
    <dbReference type="NCBI Taxonomy" id="2663907"/>
    <lineage>
        <taxon>Eukaryota</taxon>
        <taxon>Fungi</taxon>
        <taxon>Fungi incertae sedis</taxon>
        <taxon>Zoopagomycota</taxon>
        <taxon>Kickxellomycotina</taxon>
        <taxon>Kickxellomycetes</taxon>
        <taxon>Kickxellales</taxon>
        <taxon>Kickxellaceae</taxon>
        <taxon>Coemansia</taxon>
    </lineage>
</organism>